<feature type="transmembrane region" description="Helical" evidence="1">
    <location>
        <begin position="263"/>
        <end position="288"/>
    </location>
</feature>
<evidence type="ECO:0000313" key="2">
    <source>
        <dbReference type="EMBL" id="QNT77823.1"/>
    </source>
</evidence>
<sequence>MVCKLTSSGLNLCNCLNTEDSSQSKNTKIDNRSILINKNVDLIDYSTRYSRYGWGIDVRATYSHLPCQPFWTWLTGKYPKQLEPRRPIETILAPWQLILQLTWSWALILISLLIGAFVYKNSDIGLLIKIICSLFLFVIVTNRTRGLLHTFHYTNHGASIKNLRLAKFLGKWFMSIPIMHLTWDEYHKIHAGDHHATTYLCTDADPDQKFMKDHGFYSGMPEYLFWRYLVFAPFHPKAIWEHIYFRFLHNFIIPNRSEIISRFAFWTSLLTIVTLTNTIDIFVIYYLIPLFLITQYSSWLQHITEHLWFAVRPNDVPLFVFMSSLTWGRFLGRPYPKGTNGIKGIAYKIQWWAKILIIDIPIKLFSFMQDLPSHDYHHRSPRINFWSISRERAAMEGRPSKYGPMTETWGLLESLLIVRDQVCYGKGDAFGVWEWARNQEKRRNN</sequence>
<dbReference type="Proteomes" id="UP000516349">
    <property type="component" value="Chromosome"/>
</dbReference>
<evidence type="ECO:0000256" key="1">
    <source>
        <dbReference type="SAM" id="Phobius"/>
    </source>
</evidence>
<evidence type="ECO:0008006" key="4">
    <source>
        <dbReference type="Google" id="ProtNLM"/>
    </source>
</evidence>
<proteinExistence type="predicted"/>
<organism evidence="2 3">
    <name type="scientific">Entomobacter blattae</name>
    <dbReference type="NCBI Taxonomy" id="2762277"/>
    <lineage>
        <taxon>Bacteria</taxon>
        <taxon>Pseudomonadati</taxon>
        <taxon>Pseudomonadota</taxon>
        <taxon>Alphaproteobacteria</taxon>
        <taxon>Acetobacterales</taxon>
        <taxon>Acetobacteraceae</taxon>
        <taxon>Entomobacter</taxon>
    </lineage>
</organism>
<dbReference type="RefSeq" id="WP_203414233.1">
    <property type="nucleotide sequence ID" value="NZ_CP060244.1"/>
</dbReference>
<evidence type="ECO:0000313" key="3">
    <source>
        <dbReference type="Proteomes" id="UP000516349"/>
    </source>
</evidence>
<dbReference type="KEGG" id="ebla:JGUZn3_05780"/>
<keyword evidence="1" id="KW-0472">Membrane</keyword>
<feature type="transmembrane region" description="Helical" evidence="1">
    <location>
        <begin position="124"/>
        <end position="141"/>
    </location>
</feature>
<reference evidence="2 3" key="1">
    <citation type="submission" date="2020-08" db="EMBL/GenBank/DDBJ databases">
        <title>Complete genome sequence of Entomobacter blattae G55GP.</title>
        <authorList>
            <person name="Poehlein A."/>
            <person name="Guzman J."/>
            <person name="Daniel R."/>
            <person name="Vilcinskas A."/>
        </authorList>
    </citation>
    <scope>NUCLEOTIDE SEQUENCE [LARGE SCALE GENOMIC DNA]</scope>
    <source>
        <strain evidence="2 3">G55GP</strain>
    </source>
</reference>
<keyword evidence="1" id="KW-0812">Transmembrane</keyword>
<dbReference type="AlphaFoldDB" id="A0A7H1NPW3"/>
<name>A0A7H1NPW3_9PROT</name>
<gene>
    <name evidence="2" type="ORF">JGUZn3_05780</name>
</gene>
<keyword evidence="1" id="KW-1133">Transmembrane helix</keyword>
<accession>A0A7H1NPW3</accession>
<dbReference type="EMBL" id="CP060244">
    <property type="protein sequence ID" value="QNT77823.1"/>
    <property type="molecule type" value="Genomic_DNA"/>
</dbReference>
<protein>
    <recommendedName>
        <fullName evidence="4">Fatty acid desaturase domain-containing protein</fullName>
    </recommendedName>
</protein>
<feature type="transmembrane region" description="Helical" evidence="1">
    <location>
        <begin position="95"/>
        <end position="118"/>
    </location>
</feature>
<keyword evidence="3" id="KW-1185">Reference proteome</keyword>